<sequence length="65" mass="7234">VICEAIENFSQKVLIRLFEDGTFPEVKSSFPGVTAQLSNITVKEFAPADLQGKVSCCRIREEEKS</sequence>
<evidence type="ECO:0000313" key="2">
    <source>
        <dbReference type="Proteomes" id="UP000789831"/>
    </source>
</evidence>
<comment type="caution">
    <text evidence="1">The sequence shown here is derived from an EMBL/GenBank/DDBJ whole genome shotgun (WGS) entry which is preliminary data.</text>
</comment>
<accession>A0A9N9H9M0</accession>
<gene>
    <name evidence="1" type="ORF">AGERDE_LOCUS11719</name>
</gene>
<proteinExistence type="predicted"/>
<reference evidence="1" key="1">
    <citation type="submission" date="2021-06" db="EMBL/GenBank/DDBJ databases">
        <authorList>
            <person name="Kallberg Y."/>
            <person name="Tangrot J."/>
            <person name="Rosling A."/>
        </authorList>
    </citation>
    <scope>NUCLEOTIDE SEQUENCE</scope>
    <source>
        <strain evidence="1">MT106</strain>
    </source>
</reference>
<dbReference type="AlphaFoldDB" id="A0A9N9H9M0"/>
<evidence type="ECO:0000313" key="1">
    <source>
        <dbReference type="EMBL" id="CAG8658938.1"/>
    </source>
</evidence>
<feature type="non-terminal residue" evidence="1">
    <location>
        <position position="1"/>
    </location>
</feature>
<dbReference type="Proteomes" id="UP000789831">
    <property type="component" value="Unassembled WGS sequence"/>
</dbReference>
<protein>
    <submittedName>
        <fullName evidence="1">10510_t:CDS:1</fullName>
    </submittedName>
</protein>
<keyword evidence="2" id="KW-1185">Reference proteome</keyword>
<dbReference type="EMBL" id="CAJVPL010005541">
    <property type="protein sequence ID" value="CAG8658938.1"/>
    <property type="molecule type" value="Genomic_DNA"/>
</dbReference>
<organism evidence="1 2">
    <name type="scientific">Ambispora gerdemannii</name>
    <dbReference type="NCBI Taxonomy" id="144530"/>
    <lineage>
        <taxon>Eukaryota</taxon>
        <taxon>Fungi</taxon>
        <taxon>Fungi incertae sedis</taxon>
        <taxon>Mucoromycota</taxon>
        <taxon>Glomeromycotina</taxon>
        <taxon>Glomeromycetes</taxon>
        <taxon>Archaeosporales</taxon>
        <taxon>Ambisporaceae</taxon>
        <taxon>Ambispora</taxon>
    </lineage>
</organism>
<name>A0A9N9H9M0_9GLOM</name>